<evidence type="ECO:0000313" key="1">
    <source>
        <dbReference type="EMBL" id="QND70773.1"/>
    </source>
</evidence>
<protein>
    <submittedName>
        <fullName evidence="1">Uncharacterized protein</fullName>
    </submittedName>
</protein>
<dbReference type="KEGG" id="trb:HB776_05640"/>
<proteinExistence type="predicted"/>
<dbReference type="Proteomes" id="UP000515291">
    <property type="component" value="Chromosome"/>
</dbReference>
<dbReference type="AlphaFoldDB" id="A0A7G6TVJ1"/>
<reference evidence="2" key="1">
    <citation type="journal article" date="2020" name="Mol. Plant Microbe">
        <title>Rhizobial microsymbionts of the narrowly endemic Oxytropis species growing in Kamchatka are characterized by significant genetic diversity and possess a set of genes that are associated with T3SS and T6SS secretion systems and can affect the development of symbiosis.</title>
        <authorList>
            <person name="Safronova V."/>
            <person name="Guro P."/>
            <person name="Sazanova A."/>
            <person name="Kuznetsova I."/>
            <person name="Belimov A."/>
            <person name="Yakubov V."/>
            <person name="Chirak E."/>
            <person name="Afonin A."/>
            <person name="Gogolev Y."/>
            <person name="Andronov E."/>
            <person name="Tikhonovich I."/>
        </authorList>
    </citation>
    <scope>NUCLEOTIDE SEQUENCE [LARGE SCALE GENOMIC DNA]</scope>
    <source>
        <strain evidence="2">581</strain>
    </source>
</reference>
<organism evidence="1 2">
    <name type="scientific">Tardiphaga robiniae</name>
    <dbReference type="NCBI Taxonomy" id="943830"/>
    <lineage>
        <taxon>Bacteria</taxon>
        <taxon>Pseudomonadati</taxon>
        <taxon>Pseudomonadota</taxon>
        <taxon>Alphaproteobacteria</taxon>
        <taxon>Hyphomicrobiales</taxon>
        <taxon>Nitrobacteraceae</taxon>
        <taxon>Tardiphaga</taxon>
    </lineage>
</organism>
<dbReference type="RefSeq" id="WP_184515913.1">
    <property type="nucleotide sequence ID" value="NZ_CP050292.1"/>
</dbReference>
<dbReference type="EMBL" id="CP050292">
    <property type="protein sequence ID" value="QND70773.1"/>
    <property type="molecule type" value="Genomic_DNA"/>
</dbReference>
<name>A0A7G6TVJ1_9BRAD</name>
<sequence length="142" mass="14867">MLELPIAASGLSILASLLSIGRSVKDLMATQNLSTDQALDKFKGNASGTNAEVLAMKGSDSAIKSIVIIPGQLLDQLVSEINGCVDRQVEARKKAKNQAGKDKADRAAAVCVCSGLGSIKLHNSGKLPEGTLRDLWKAYGCN</sequence>
<evidence type="ECO:0000313" key="2">
    <source>
        <dbReference type="Proteomes" id="UP000515291"/>
    </source>
</evidence>
<accession>A0A7G6TVJ1</accession>
<gene>
    <name evidence="1" type="ORF">HB776_05640</name>
</gene>